<dbReference type="AlphaFoldDB" id="A0A1D8AEV4"/>
<organism evidence="5 6">
    <name type="scientific">Novosphingobium resinovorum</name>
    <dbReference type="NCBI Taxonomy" id="158500"/>
    <lineage>
        <taxon>Bacteria</taxon>
        <taxon>Pseudomonadati</taxon>
        <taxon>Pseudomonadota</taxon>
        <taxon>Alphaproteobacteria</taxon>
        <taxon>Sphingomonadales</taxon>
        <taxon>Sphingomonadaceae</taxon>
        <taxon>Novosphingobium</taxon>
    </lineage>
</organism>
<comment type="similarity">
    <text evidence="1">Belongs to the Gfo/Idh/MocA family.</text>
</comment>
<feature type="domain" description="Gfo/Idh/MocA-like oxidoreductase N-terminal" evidence="3">
    <location>
        <begin position="14"/>
        <end position="135"/>
    </location>
</feature>
<evidence type="ECO:0000313" key="5">
    <source>
        <dbReference type="EMBL" id="AOR80642.1"/>
    </source>
</evidence>
<dbReference type="GO" id="GO:0000166">
    <property type="term" value="F:nucleotide binding"/>
    <property type="evidence" value="ECO:0007669"/>
    <property type="project" value="InterPro"/>
</dbReference>
<dbReference type="Proteomes" id="UP000094626">
    <property type="component" value="Plasmid pSA2"/>
</dbReference>
<keyword evidence="6" id="KW-1185">Reference proteome</keyword>
<accession>A0A1D8AEV4</accession>
<dbReference type="InterPro" id="IPR008354">
    <property type="entry name" value="Glc-Fru_OxRdtase_bac"/>
</dbReference>
<dbReference type="Gene3D" id="3.30.360.10">
    <property type="entry name" value="Dihydrodipicolinate Reductase, domain 2"/>
    <property type="match status" value="1"/>
</dbReference>
<dbReference type="InterPro" id="IPR000683">
    <property type="entry name" value="Gfo/Idh/MocA-like_OxRdtase_N"/>
</dbReference>
<keyword evidence="5" id="KW-0614">Plasmid</keyword>
<dbReference type="EMBL" id="CP017077">
    <property type="protein sequence ID" value="AOR80642.1"/>
    <property type="molecule type" value="Genomic_DNA"/>
</dbReference>
<dbReference type="Pfam" id="PF22725">
    <property type="entry name" value="GFO_IDH_MocA_C3"/>
    <property type="match status" value="1"/>
</dbReference>
<dbReference type="KEGG" id="nre:BES08_27810"/>
<dbReference type="PANTHER" id="PTHR22604:SF105">
    <property type="entry name" value="TRANS-1,2-DIHYDROBENZENE-1,2-DIOL DEHYDROGENASE"/>
    <property type="match status" value="1"/>
</dbReference>
<dbReference type="InterPro" id="IPR055170">
    <property type="entry name" value="GFO_IDH_MocA-like_dom"/>
</dbReference>
<dbReference type="SUPFAM" id="SSF55347">
    <property type="entry name" value="Glyceraldehyde-3-phosphate dehydrogenase-like, C-terminal domain"/>
    <property type="match status" value="1"/>
</dbReference>
<proteinExistence type="inferred from homology"/>
<dbReference type="Pfam" id="PF01408">
    <property type="entry name" value="GFO_IDH_MocA"/>
    <property type="match status" value="1"/>
</dbReference>
<evidence type="ECO:0000256" key="2">
    <source>
        <dbReference type="ARBA" id="ARBA00023002"/>
    </source>
</evidence>
<name>A0A1D8AEV4_9SPHN</name>
<keyword evidence="2" id="KW-0560">Oxidoreductase</keyword>
<gene>
    <name evidence="5" type="ORF">BES08_27810</name>
</gene>
<dbReference type="InterPro" id="IPR036291">
    <property type="entry name" value="NAD(P)-bd_dom_sf"/>
</dbReference>
<dbReference type="RefSeq" id="WP_008827832.1">
    <property type="nucleotide sequence ID" value="NZ_CP017077.1"/>
</dbReference>
<evidence type="ECO:0000256" key="1">
    <source>
        <dbReference type="ARBA" id="ARBA00010928"/>
    </source>
</evidence>
<evidence type="ECO:0000313" key="6">
    <source>
        <dbReference type="Proteomes" id="UP000094626"/>
    </source>
</evidence>
<reference evidence="6" key="1">
    <citation type="journal article" date="2017" name="J. Biotechnol.">
        <title>Complete genome sequence of Novosphingobium resinovorum SA1, a versatile xenobiotic-degrading bacterium capable of utilizing sulfanilic acid.</title>
        <authorList>
            <person name="Hegedus B."/>
            <person name="Kos P.B."/>
            <person name="Balint B."/>
            <person name="Maroti G."/>
            <person name="Gan H.M."/>
            <person name="Perei K."/>
            <person name="Rakhely G."/>
        </authorList>
    </citation>
    <scope>NUCLEOTIDE SEQUENCE [LARGE SCALE GENOMIC DNA]</scope>
    <source>
        <strain evidence="6">SA1</strain>
    </source>
</reference>
<dbReference type="SUPFAM" id="SSF51735">
    <property type="entry name" value="NAD(P)-binding Rossmann-fold domains"/>
    <property type="match status" value="1"/>
</dbReference>
<evidence type="ECO:0000259" key="4">
    <source>
        <dbReference type="Pfam" id="PF22725"/>
    </source>
</evidence>
<sequence>MSIVSALGFGGRKIRYAIVGLGDISQEALMPGVRHTGNSEITALVSSDREKLGALGERYGVQHRHSYEEFPQLLASGEIDAVYLGTPNWRHAEFAIPALEAGIHVLSEKPLEVSADKCRAMIAAAERGNALLMTAYRLHFEPANLDAVRRIRAGELGELVAFTSCFGQMVDPANHRSRSGIEAGPLFDMAPYPINAIRFLFGAEPLEVVSAIAVRHEEAGLGELDDTIAVTLRMPGNRLAQFTVSYFTDQIDNLTIAGTKGSIHMDSAFGYGQGLEQFRKSSGNREHEVYKATDQFGGELKYFSDCILKGRSVEPDGEEGLADLLVIEAIAAALKLGGAVKIEPQERHRRIDPDEQEQRLKLVDIPEPVKAAKPAFS</sequence>
<dbReference type="Gene3D" id="3.40.50.720">
    <property type="entry name" value="NAD(P)-binding Rossmann-like Domain"/>
    <property type="match status" value="1"/>
</dbReference>
<dbReference type="GO" id="GO:0016491">
    <property type="term" value="F:oxidoreductase activity"/>
    <property type="evidence" value="ECO:0007669"/>
    <property type="project" value="UniProtKB-KW"/>
</dbReference>
<dbReference type="OrthoDB" id="9792935at2"/>
<dbReference type="InterPro" id="IPR050984">
    <property type="entry name" value="Gfo/Idh/MocA_domain"/>
</dbReference>
<dbReference type="PANTHER" id="PTHR22604">
    <property type="entry name" value="OXIDOREDUCTASES"/>
    <property type="match status" value="1"/>
</dbReference>
<protein>
    <submittedName>
        <fullName evidence="5">Glucose-fructose oxidoreductase</fullName>
    </submittedName>
</protein>
<evidence type="ECO:0000259" key="3">
    <source>
        <dbReference type="Pfam" id="PF01408"/>
    </source>
</evidence>
<geneLocation type="plasmid" evidence="5 6">
    <name>pSA2</name>
</geneLocation>
<feature type="domain" description="GFO/IDH/MocA-like oxidoreductase" evidence="4">
    <location>
        <begin position="147"/>
        <end position="263"/>
    </location>
</feature>
<dbReference type="PRINTS" id="PR01775">
    <property type="entry name" value="GLFROXRDTASE"/>
</dbReference>